<evidence type="ECO:0000256" key="1">
    <source>
        <dbReference type="SAM" id="Phobius"/>
    </source>
</evidence>
<keyword evidence="3" id="KW-1185">Reference proteome</keyword>
<dbReference type="Proteomes" id="UP000321533">
    <property type="component" value="Chromosome"/>
</dbReference>
<dbReference type="KEGG" id="pgin:FRZ67_06640"/>
<dbReference type="RefSeq" id="WP_147188787.1">
    <property type="nucleotide sequence ID" value="NZ_CP042435.1"/>
</dbReference>
<protein>
    <submittedName>
        <fullName evidence="2">Uncharacterized protein</fullName>
    </submittedName>
</protein>
<reference evidence="2 3" key="1">
    <citation type="journal article" date="2016" name="Int. J. Syst. Evol. Microbiol.">
        <title>Panacibacter ginsenosidivorans gen. nov., sp. nov., with ginsenoside converting activity isolated from soil of a ginseng field.</title>
        <authorList>
            <person name="Siddiqi M.Z."/>
            <person name="Muhammad Shafi S."/>
            <person name="Choi K.D."/>
            <person name="Im W.T."/>
        </authorList>
    </citation>
    <scope>NUCLEOTIDE SEQUENCE [LARGE SCALE GENOMIC DNA]</scope>
    <source>
        <strain evidence="2 3">Gsoil1550</strain>
    </source>
</reference>
<evidence type="ECO:0000313" key="2">
    <source>
        <dbReference type="EMBL" id="QEC66987.1"/>
    </source>
</evidence>
<dbReference type="AlphaFoldDB" id="A0A5B8V664"/>
<name>A0A5B8V664_9BACT</name>
<dbReference type="EMBL" id="CP042435">
    <property type="protein sequence ID" value="QEC66987.1"/>
    <property type="molecule type" value="Genomic_DNA"/>
</dbReference>
<feature type="transmembrane region" description="Helical" evidence="1">
    <location>
        <begin position="7"/>
        <end position="23"/>
    </location>
</feature>
<proteinExistence type="predicted"/>
<dbReference type="NCBIfam" id="NF041940">
    <property type="entry name" value="choice_anch_X"/>
    <property type="match status" value="1"/>
</dbReference>
<organism evidence="2 3">
    <name type="scientific">Panacibacter ginsenosidivorans</name>
    <dbReference type="NCBI Taxonomy" id="1813871"/>
    <lineage>
        <taxon>Bacteria</taxon>
        <taxon>Pseudomonadati</taxon>
        <taxon>Bacteroidota</taxon>
        <taxon>Chitinophagia</taxon>
        <taxon>Chitinophagales</taxon>
        <taxon>Chitinophagaceae</taxon>
        <taxon>Panacibacter</taxon>
    </lineage>
</organism>
<keyword evidence="1" id="KW-0472">Membrane</keyword>
<evidence type="ECO:0000313" key="3">
    <source>
        <dbReference type="Proteomes" id="UP000321533"/>
    </source>
</evidence>
<accession>A0A5B8V664</accession>
<sequence>MKTSKQTIIVFGIALLTFAFISWDRNKQSGKTSDPAFSRIFSTNNTALPWVDDNDYAAYLADDNYGFDGTTDRNPPAEDVLVQKIPGDNYHLLLMAVYSFENYSGTSITVDNNGEQLVLRDDGQGFDKVAGDGIFTTKIFADVNEFRKTAMSLYSEAKKNGPQVQFYNRAIANPQDCNRGTFDPQSFDKVQAVSISDLIGGGNELIDSVRRNCIFITDLAVVEDPTRTWNPCTQTGNIDGPWTFKTIMKNLAKSSADVDPTDAELSDFVMKFLHNWQVQREINGDTVPPRPLITDKVITPWLEKSEAAGAPPGQLDMRFAPYKLTAIVNRFDIRERAAGIPAGEGRYTFCLIDSTCTAPLQATMVVEYGITSKNNCDSLQSWARRWYDLKDLVLGSPEYNAALEDITNRYTLWGSAPGRDSKIALDAIRTNELEFAPEDGSIKRYEFREFNLMIDPERKLFQKTVGQIPRDLYNAQVDNPDVRAMVNWINNNKRPIINDAYVIPDSINGQPFLGGHAQILGEPVGQPTGIYHWDGIQTKNNPARIKNTTARHVFSRNTCTGCHAGELQTFFTHVDPVFFGTEATLSGFLSGTAGRGGAIDFDNNPDNDSMMVRDAAGRGGKLNSLRMFNDILRRARDLKDFVLTPPCATTTTTSAANVFALRSKLMFKPLNSVH</sequence>
<gene>
    <name evidence="2" type="ORF">FRZ67_06640</name>
</gene>
<keyword evidence="1" id="KW-1133">Transmembrane helix</keyword>
<dbReference type="OrthoDB" id="606708at2"/>
<keyword evidence="1" id="KW-0812">Transmembrane</keyword>